<comment type="caution">
    <text evidence="14">The sequence shown here is derived from an EMBL/GenBank/DDBJ whole genome shotgun (WGS) entry which is preliminary data.</text>
</comment>
<evidence type="ECO:0000256" key="7">
    <source>
        <dbReference type="ARBA" id="ARBA00023053"/>
    </source>
</evidence>
<feature type="transmembrane region" description="Helical" evidence="13">
    <location>
        <begin position="49"/>
        <end position="70"/>
    </location>
</feature>
<keyword evidence="9 13" id="KW-0472">Membrane</keyword>
<keyword evidence="5 12" id="KW-0812">Transmembrane</keyword>
<accession>A0AAV4R8Q0</accession>
<keyword evidence="10 12" id="KW-0739">Sodium transport</keyword>
<evidence type="ECO:0000256" key="4">
    <source>
        <dbReference type="ARBA" id="ARBA00022461"/>
    </source>
</evidence>
<evidence type="ECO:0000256" key="10">
    <source>
        <dbReference type="ARBA" id="ARBA00023201"/>
    </source>
</evidence>
<evidence type="ECO:0000256" key="2">
    <source>
        <dbReference type="ARBA" id="ARBA00007193"/>
    </source>
</evidence>
<comment type="subcellular location">
    <subcellularLocation>
        <location evidence="1">Membrane</location>
        <topology evidence="1">Multi-pass membrane protein</topology>
    </subcellularLocation>
</comment>
<keyword evidence="6 13" id="KW-1133">Transmembrane helix</keyword>
<keyword evidence="15" id="KW-1185">Reference proteome</keyword>
<gene>
    <name evidence="14" type="primary">FANA_1</name>
    <name evidence="14" type="ORF">CDAR_426801</name>
</gene>
<proteinExistence type="inferred from homology"/>
<dbReference type="PANTHER" id="PTHR11690:SF248">
    <property type="entry name" value="PICKPOCKET 17, ISOFORM A"/>
    <property type="match status" value="1"/>
</dbReference>
<evidence type="ECO:0000256" key="3">
    <source>
        <dbReference type="ARBA" id="ARBA00022448"/>
    </source>
</evidence>
<dbReference type="Proteomes" id="UP001054837">
    <property type="component" value="Unassembled WGS sequence"/>
</dbReference>
<evidence type="ECO:0000256" key="9">
    <source>
        <dbReference type="ARBA" id="ARBA00023136"/>
    </source>
</evidence>
<dbReference type="PANTHER" id="PTHR11690">
    <property type="entry name" value="AMILORIDE-SENSITIVE SODIUM CHANNEL-RELATED"/>
    <property type="match status" value="1"/>
</dbReference>
<dbReference type="Pfam" id="PF00858">
    <property type="entry name" value="ASC"/>
    <property type="match status" value="1"/>
</dbReference>
<evidence type="ECO:0000256" key="1">
    <source>
        <dbReference type="ARBA" id="ARBA00004141"/>
    </source>
</evidence>
<keyword evidence="7" id="KW-0915">Sodium</keyword>
<dbReference type="EMBL" id="BPLQ01005719">
    <property type="protein sequence ID" value="GIY16706.1"/>
    <property type="molecule type" value="Genomic_DNA"/>
</dbReference>
<evidence type="ECO:0000256" key="13">
    <source>
        <dbReference type="SAM" id="Phobius"/>
    </source>
</evidence>
<dbReference type="GO" id="GO:0005886">
    <property type="term" value="C:plasma membrane"/>
    <property type="evidence" value="ECO:0007669"/>
    <property type="project" value="TreeGrafter"/>
</dbReference>
<evidence type="ECO:0000256" key="8">
    <source>
        <dbReference type="ARBA" id="ARBA00023065"/>
    </source>
</evidence>
<organism evidence="14 15">
    <name type="scientific">Caerostris darwini</name>
    <dbReference type="NCBI Taxonomy" id="1538125"/>
    <lineage>
        <taxon>Eukaryota</taxon>
        <taxon>Metazoa</taxon>
        <taxon>Ecdysozoa</taxon>
        <taxon>Arthropoda</taxon>
        <taxon>Chelicerata</taxon>
        <taxon>Arachnida</taxon>
        <taxon>Araneae</taxon>
        <taxon>Araneomorphae</taxon>
        <taxon>Entelegynae</taxon>
        <taxon>Araneoidea</taxon>
        <taxon>Araneidae</taxon>
        <taxon>Caerostris</taxon>
    </lineage>
</organism>
<dbReference type="GO" id="GO:0015280">
    <property type="term" value="F:ligand-gated sodium channel activity"/>
    <property type="evidence" value="ECO:0007669"/>
    <property type="project" value="TreeGrafter"/>
</dbReference>
<keyword evidence="11 12" id="KW-0407">Ion channel</keyword>
<keyword evidence="8 12" id="KW-0406">Ion transport</keyword>
<name>A0AAV4R8Q0_9ARAC</name>
<dbReference type="InterPro" id="IPR001873">
    <property type="entry name" value="ENaC"/>
</dbReference>
<evidence type="ECO:0000256" key="12">
    <source>
        <dbReference type="RuleBase" id="RU000679"/>
    </source>
</evidence>
<evidence type="ECO:0000256" key="11">
    <source>
        <dbReference type="ARBA" id="ARBA00023303"/>
    </source>
</evidence>
<reference evidence="14 15" key="1">
    <citation type="submission" date="2021-06" db="EMBL/GenBank/DDBJ databases">
        <title>Caerostris darwini draft genome.</title>
        <authorList>
            <person name="Kono N."/>
            <person name="Arakawa K."/>
        </authorList>
    </citation>
    <scope>NUCLEOTIDE SEQUENCE [LARGE SCALE GENOMIC DNA]</scope>
</reference>
<dbReference type="AlphaFoldDB" id="A0AAV4R8Q0"/>
<dbReference type="PRINTS" id="PR01078">
    <property type="entry name" value="AMINACHANNEL"/>
</dbReference>
<dbReference type="Gene3D" id="2.60.470.10">
    <property type="entry name" value="Acid-sensing ion channels like domains"/>
    <property type="match status" value="1"/>
</dbReference>
<keyword evidence="4 12" id="KW-0894">Sodium channel</keyword>
<protein>
    <submittedName>
        <fullName evidence="14">FMRFamide-activated amiloride-sensitive sodium channel</fullName>
    </submittedName>
</protein>
<evidence type="ECO:0000256" key="5">
    <source>
        <dbReference type="ARBA" id="ARBA00022692"/>
    </source>
</evidence>
<evidence type="ECO:0000256" key="6">
    <source>
        <dbReference type="ARBA" id="ARBA00022989"/>
    </source>
</evidence>
<keyword evidence="3 12" id="KW-0813">Transport</keyword>
<evidence type="ECO:0000313" key="15">
    <source>
        <dbReference type="Proteomes" id="UP001054837"/>
    </source>
</evidence>
<sequence length="399" mass="46255">MQSLIIAYTSFLEHCTKNYDIMKVKKLIQNSPIYTISQIGHSKTSRRKFTWFSISIMALLGCCYHMYGFFHQYFKYPVVVNLLMEKQEAIDFPAVMICNLNRMKLEYEMCLYNSSHLRKCIVRVAAFPLSLPERRSIHSCKTQFRGKQYKRSEALVKFLQQYSNLNSRERKMYGHHQYIIKSHLYNGKTYKFNVESWLSFQYGNCFTLKAKELHILKQWKASSAGYAGGLELVIEMEPDVYVPISHTIGARILIHNPNDTPDPETNGINIIPGYETDISLRQTIIRRLPAPYKDECVSYADNPSKQSQTHCMQDCIQEYNYKQCGCVEISLPAKTDRKKCNVTNATEVCCLDSVINNLAVQGIDCKCPLPCLTTYYNKEDHGKMAIKSIFSWREIQLKC</sequence>
<comment type="similarity">
    <text evidence="2 12">Belongs to the amiloride-sensitive sodium channel (TC 1.A.6) family.</text>
</comment>
<evidence type="ECO:0000313" key="14">
    <source>
        <dbReference type="EMBL" id="GIY16706.1"/>
    </source>
</evidence>